<proteinExistence type="predicted"/>
<name>A0A0M0K8N3_9EUKA</name>
<sequence length="258" mass="29120">MRRKEAQKPPAWWNPHKPAFYLLPRAAVLGARTKQLGRMQELRDSLQLVKLAIDLNEAFQGEGLIENILIVSHRWEDSMTPDETGAQLAALRAHLRAHPELHYVWFDYACMPQRSGSAHRSGTDGRTKAEKAEFNLMLGAIADLYLTAKVLILLDTMYRSRFWTTMEGWCAMQKVTSQGVRPAREGESRVTVVCIHNATQDDKQALLKMSTKTPTEISNFLASPDVAVTNKKDKTTMLPIVGKTDEHVREMMSGMHSC</sequence>
<dbReference type="EMBL" id="JWZX01000955">
    <property type="protein sequence ID" value="KOO35185.1"/>
    <property type="molecule type" value="Genomic_DNA"/>
</dbReference>
<accession>A0A0M0K8N3</accession>
<dbReference type="AlphaFoldDB" id="A0A0M0K8N3"/>
<organism evidence="1 2">
    <name type="scientific">Chrysochromulina tobinii</name>
    <dbReference type="NCBI Taxonomy" id="1460289"/>
    <lineage>
        <taxon>Eukaryota</taxon>
        <taxon>Haptista</taxon>
        <taxon>Haptophyta</taxon>
        <taxon>Prymnesiophyceae</taxon>
        <taxon>Prymnesiales</taxon>
        <taxon>Chrysochromulinaceae</taxon>
        <taxon>Chrysochromulina</taxon>
    </lineage>
</organism>
<dbReference type="Proteomes" id="UP000037460">
    <property type="component" value="Unassembled WGS sequence"/>
</dbReference>
<keyword evidence="2" id="KW-1185">Reference proteome</keyword>
<reference evidence="2" key="1">
    <citation type="journal article" date="2015" name="PLoS Genet.">
        <title>Genome Sequence and Transcriptome Analyses of Chrysochromulina tobin: Metabolic Tools for Enhanced Algal Fitness in the Prominent Order Prymnesiales (Haptophyceae).</title>
        <authorList>
            <person name="Hovde B.T."/>
            <person name="Deodato C.R."/>
            <person name="Hunsperger H.M."/>
            <person name="Ryken S.A."/>
            <person name="Yost W."/>
            <person name="Jha R.K."/>
            <person name="Patterson J."/>
            <person name="Monnat R.J. Jr."/>
            <person name="Barlow S.B."/>
            <person name="Starkenburg S.R."/>
            <person name="Cattolico R.A."/>
        </authorList>
    </citation>
    <scope>NUCLEOTIDE SEQUENCE</scope>
    <source>
        <strain evidence="2">CCMP291</strain>
    </source>
</reference>
<evidence type="ECO:0000313" key="1">
    <source>
        <dbReference type="EMBL" id="KOO35185.1"/>
    </source>
</evidence>
<protein>
    <submittedName>
        <fullName evidence="1">Trafficking protein particle complex 8</fullName>
    </submittedName>
</protein>
<evidence type="ECO:0000313" key="2">
    <source>
        <dbReference type="Proteomes" id="UP000037460"/>
    </source>
</evidence>
<gene>
    <name evidence="1" type="ORF">Ctob_015246</name>
</gene>
<comment type="caution">
    <text evidence="1">The sequence shown here is derived from an EMBL/GenBank/DDBJ whole genome shotgun (WGS) entry which is preliminary data.</text>
</comment>